<feature type="compositionally biased region" description="Basic and acidic residues" evidence="1">
    <location>
        <begin position="99"/>
        <end position="108"/>
    </location>
</feature>
<reference evidence="2 3" key="1">
    <citation type="submission" date="2018-06" db="EMBL/GenBank/DDBJ databases">
        <title>A transcriptomic atlas of mushroom development highlights an independent origin of complex multicellularity.</title>
        <authorList>
            <consortium name="DOE Joint Genome Institute"/>
            <person name="Krizsan K."/>
            <person name="Almasi E."/>
            <person name="Merenyi Z."/>
            <person name="Sahu N."/>
            <person name="Viragh M."/>
            <person name="Koszo T."/>
            <person name="Mondo S."/>
            <person name="Kiss B."/>
            <person name="Balint B."/>
            <person name="Kues U."/>
            <person name="Barry K."/>
            <person name="Hegedus J.C."/>
            <person name="Henrissat B."/>
            <person name="Johnson J."/>
            <person name="Lipzen A."/>
            <person name="Ohm R."/>
            <person name="Nagy I."/>
            <person name="Pangilinan J."/>
            <person name="Yan J."/>
            <person name="Xiong Y."/>
            <person name="Grigoriev I.V."/>
            <person name="Hibbett D.S."/>
            <person name="Nagy L.G."/>
        </authorList>
    </citation>
    <scope>NUCLEOTIDE SEQUENCE [LARGE SCALE GENOMIC DNA]</scope>
    <source>
        <strain evidence="2 3">SZMC22713</strain>
    </source>
</reference>
<protein>
    <submittedName>
        <fullName evidence="2">Uncharacterized protein</fullName>
    </submittedName>
</protein>
<dbReference type="Proteomes" id="UP000294933">
    <property type="component" value="Unassembled WGS sequence"/>
</dbReference>
<evidence type="ECO:0000256" key="1">
    <source>
        <dbReference type="SAM" id="MobiDB-lite"/>
    </source>
</evidence>
<feature type="compositionally biased region" description="Pro residues" evidence="1">
    <location>
        <begin position="224"/>
        <end position="233"/>
    </location>
</feature>
<feature type="compositionally biased region" description="Low complexity" evidence="1">
    <location>
        <begin position="115"/>
        <end position="136"/>
    </location>
</feature>
<keyword evidence="3" id="KW-1185">Reference proteome</keyword>
<gene>
    <name evidence="2" type="ORF">BD410DRAFT_836564</name>
</gene>
<dbReference type="VEuPathDB" id="FungiDB:BD410DRAFT_836564"/>
<evidence type="ECO:0000313" key="3">
    <source>
        <dbReference type="Proteomes" id="UP000294933"/>
    </source>
</evidence>
<evidence type="ECO:0000313" key="2">
    <source>
        <dbReference type="EMBL" id="TDL26734.1"/>
    </source>
</evidence>
<organism evidence="2 3">
    <name type="scientific">Rickenella mellea</name>
    <dbReference type="NCBI Taxonomy" id="50990"/>
    <lineage>
        <taxon>Eukaryota</taxon>
        <taxon>Fungi</taxon>
        <taxon>Dikarya</taxon>
        <taxon>Basidiomycota</taxon>
        <taxon>Agaricomycotina</taxon>
        <taxon>Agaricomycetes</taxon>
        <taxon>Hymenochaetales</taxon>
        <taxon>Rickenellaceae</taxon>
        <taxon>Rickenella</taxon>
    </lineage>
</organism>
<feature type="region of interest" description="Disordered" evidence="1">
    <location>
        <begin position="61"/>
        <end position="182"/>
    </location>
</feature>
<feature type="region of interest" description="Disordered" evidence="1">
    <location>
        <begin position="199"/>
        <end position="286"/>
    </location>
</feature>
<name>A0A4Y7QGF2_9AGAM</name>
<feature type="compositionally biased region" description="Low complexity" evidence="1">
    <location>
        <begin position="262"/>
        <end position="276"/>
    </location>
</feature>
<proteinExistence type="predicted"/>
<dbReference type="OrthoDB" id="3265863at2759"/>
<dbReference type="EMBL" id="ML170161">
    <property type="protein sequence ID" value="TDL26734.1"/>
    <property type="molecule type" value="Genomic_DNA"/>
</dbReference>
<sequence>MGRPLFSTSLAPPVVRVAEPEQPTQYEKWSSWNAFDPDSDEFFERDDVVYEAFLTPEQIAAAAAARESLSPTPTSEDGGERPRAMQEEGGDSRVALVDWARRMSDEPTRYPPLLSPTSSEPSSSSESDSGSRRGSPTNDTSLDNVPPWIPYRNVHEPTPQQSSDGGDADVSDEPELPPFVAADMARYATQMQEFLQSLATNHPGPFPDPPIAYASEDADMGMPPLVPAVPEGPPVAVTTGPLVRRSARMSTGGRPPLGHTRSPSAPAYTPYTTGPTRRISTGGRENTERLLARIEDAMVELPAELGSRPSQPVRTILGQVIASPATRPQNP</sequence>
<feature type="compositionally biased region" description="Acidic residues" evidence="1">
    <location>
        <begin position="166"/>
        <end position="175"/>
    </location>
</feature>
<dbReference type="AlphaFoldDB" id="A0A4Y7QGF2"/>
<accession>A0A4Y7QGF2</accession>